<organism evidence="9 10">
    <name type="scientific">Populus tomentosa</name>
    <name type="common">Chinese white poplar</name>
    <dbReference type="NCBI Taxonomy" id="118781"/>
    <lineage>
        <taxon>Eukaryota</taxon>
        <taxon>Viridiplantae</taxon>
        <taxon>Streptophyta</taxon>
        <taxon>Embryophyta</taxon>
        <taxon>Tracheophyta</taxon>
        <taxon>Spermatophyta</taxon>
        <taxon>Magnoliopsida</taxon>
        <taxon>eudicotyledons</taxon>
        <taxon>Gunneridae</taxon>
        <taxon>Pentapetalae</taxon>
        <taxon>rosids</taxon>
        <taxon>fabids</taxon>
        <taxon>Malpighiales</taxon>
        <taxon>Salicaceae</taxon>
        <taxon>Saliceae</taxon>
        <taxon>Populus</taxon>
    </lineage>
</organism>
<keyword evidence="6" id="KW-1133">Transmembrane helix</keyword>
<sequence>MAMKIITVLFLRFWVTLRVSKQVKRQEGLRQERDLNTCRKEKSPGPASFRLTSAGPLLSVDADHTQQTLDNLHEAAKKFDIDFEVRRLAANGAADTVDYVLKLTRASEDETTVVNNVFTFSSILFLFLFLFCFLKWSLVSYDHRPFTKVKSFSSLTAICYCLLLKMATLLLNKLLDSAKAIEDGDLNLAESVFKEIKCLNDANTSTAARKLVRFYVEALIRRLYKLYPRNPTPLAPSTDSYYIRCWRFLPFVWFAEKSSHHSILDAVVGKKKVHVINFSNMEFNMLIRDLMRDLVKQVGSGMSFQVTNIRPKLSNNEEYLQEMDRVLAAEAKTLRLTDFKLDHVFANTAAGIVESTLNLKRTSEDEAIVVKWEFELHKLILVPGALEKVLSKLKELRPEIMVIVELEANHNSPDILDRLAQSFPYYSSVFDSVEKDTPEHDLENKISWEMDFRRQITNVVAREDIQHAERHETQAWWRDQLRRLGFHPVRQWFNHVRGFLFSDLTQYTIEGKNGCPLLRRYTVPLAITSAWKPELAQSDGGSDNKENVGSPESMLLGLEFNDLSIIKNECEEEGDPTIMREGNVWSPECPSINEIAASAEIFDILEYVCHVYKLPLALTWILEPTRNSEGKNVLRVEDTACYVNDLGAAEFVEICAEFDLEEGQGVAGKALLSDIYFVPDVSELDPADYPFVYEAWEFGLHGAVAIKLRSTYRSSVDYILEFFLPSKMREISEKQLLVNKILSTLQKSCRNSWIVCGMDLNVADVVSEVTAAEMSDITPMPNPGSSPSASNVDGSNPNNIMGWNMLSPVGDLVEIYETAEKETGESKAILEPASSADKEMVNLDCSKGILSINK</sequence>
<dbReference type="OrthoDB" id="836834at2759"/>
<comment type="caution">
    <text evidence="5">Lacks conserved residue(s) required for the propagation of feature annotation.</text>
</comment>
<keyword evidence="7" id="KW-0732">Signal</keyword>
<evidence type="ECO:0000313" key="9">
    <source>
        <dbReference type="EMBL" id="KAG6768732.1"/>
    </source>
</evidence>
<evidence type="ECO:0000256" key="3">
    <source>
        <dbReference type="ARBA" id="ARBA00023163"/>
    </source>
</evidence>
<evidence type="ECO:0000259" key="8">
    <source>
        <dbReference type="Pfam" id="PF22922"/>
    </source>
</evidence>
<proteinExistence type="inferred from homology"/>
<comment type="similarity">
    <text evidence="5">Belongs to the GRAS family.</text>
</comment>
<keyword evidence="3" id="KW-0804">Transcription</keyword>
<protein>
    <recommendedName>
        <fullName evidence="8">NLP1-9 GAF domain-containing protein</fullName>
    </recommendedName>
</protein>
<evidence type="ECO:0000256" key="7">
    <source>
        <dbReference type="SAM" id="SignalP"/>
    </source>
</evidence>
<name>A0A8X7ZJ24_POPTO</name>
<dbReference type="PANTHER" id="PTHR31636">
    <property type="entry name" value="OSJNBA0084A10.13 PROTEIN-RELATED"/>
    <property type="match status" value="1"/>
</dbReference>
<gene>
    <name evidence="9" type="ORF">POTOM_027661</name>
</gene>
<dbReference type="InterPro" id="IPR005202">
    <property type="entry name" value="TF_GRAS"/>
</dbReference>
<comment type="caution">
    <text evidence="9">The sequence shown here is derived from an EMBL/GenBank/DDBJ whole genome shotgun (WGS) entry which is preliminary data.</text>
</comment>
<evidence type="ECO:0000313" key="10">
    <source>
        <dbReference type="Proteomes" id="UP000886885"/>
    </source>
</evidence>
<dbReference type="Pfam" id="PF03514">
    <property type="entry name" value="GRAS"/>
    <property type="match status" value="1"/>
</dbReference>
<feature type="transmembrane region" description="Helical" evidence="6">
    <location>
        <begin position="151"/>
        <end position="171"/>
    </location>
</feature>
<dbReference type="InterPro" id="IPR055081">
    <property type="entry name" value="NLP1-9_GAF"/>
</dbReference>
<dbReference type="AlphaFoldDB" id="A0A8X7ZJ24"/>
<keyword evidence="6" id="KW-0812">Transmembrane</keyword>
<comment type="subcellular location">
    <subcellularLocation>
        <location evidence="1">Nucleus</location>
    </subcellularLocation>
</comment>
<dbReference type="PROSITE" id="PS50985">
    <property type="entry name" value="GRAS"/>
    <property type="match status" value="1"/>
</dbReference>
<evidence type="ECO:0000256" key="4">
    <source>
        <dbReference type="ARBA" id="ARBA00023242"/>
    </source>
</evidence>
<accession>A0A8X7ZJ24</accession>
<evidence type="ECO:0000256" key="6">
    <source>
        <dbReference type="SAM" id="Phobius"/>
    </source>
</evidence>
<dbReference type="Proteomes" id="UP000886885">
    <property type="component" value="Chromosome 7A"/>
</dbReference>
<feature type="domain" description="NLP1-9 GAF" evidence="8">
    <location>
        <begin position="591"/>
        <end position="751"/>
    </location>
</feature>
<dbReference type="Pfam" id="PF22922">
    <property type="entry name" value="GAF_NLP"/>
    <property type="match status" value="1"/>
</dbReference>
<keyword evidence="6" id="KW-0472">Membrane</keyword>
<evidence type="ECO:0000256" key="5">
    <source>
        <dbReference type="PROSITE-ProRule" id="PRU01191"/>
    </source>
</evidence>
<feature type="signal peptide" evidence="7">
    <location>
        <begin position="1"/>
        <end position="18"/>
    </location>
</feature>
<dbReference type="GO" id="GO:0005634">
    <property type="term" value="C:nucleus"/>
    <property type="evidence" value="ECO:0007669"/>
    <property type="project" value="UniProtKB-SubCell"/>
</dbReference>
<reference evidence="9" key="1">
    <citation type="journal article" date="2020" name="bioRxiv">
        <title>Hybrid origin of Populus tomentosa Carr. identified through genome sequencing and phylogenomic analysis.</title>
        <authorList>
            <person name="An X."/>
            <person name="Gao K."/>
            <person name="Chen Z."/>
            <person name="Li J."/>
            <person name="Yang X."/>
            <person name="Yang X."/>
            <person name="Zhou J."/>
            <person name="Guo T."/>
            <person name="Zhao T."/>
            <person name="Huang S."/>
            <person name="Miao D."/>
            <person name="Khan W.U."/>
            <person name="Rao P."/>
            <person name="Ye M."/>
            <person name="Lei B."/>
            <person name="Liao W."/>
            <person name="Wang J."/>
            <person name="Ji L."/>
            <person name="Li Y."/>
            <person name="Guo B."/>
            <person name="Mustafa N.S."/>
            <person name="Li S."/>
            <person name="Yun Q."/>
            <person name="Keller S.R."/>
            <person name="Mao J."/>
            <person name="Zhang R."/>
            <person name="Strauss S.H."/>
        </authorList>
    </citation>
    <scope>NUCLEOTIDE SEQUENCE</scope>
    <source>
        <strain evidence="9">GM15</strain>
        <tissue evidence="9">Leaf</tissue>
    </source>
</reference>
<feature type="transmembrane region" description="Helical" evidence="6">
    <location>
        <begin position="117"/>
        <end position="139"/>
    </location>
</feature>
<evidence type="ECO:0000256" key="2">
    <source>
        <dbReference type="ARBA" id="ARBA00023015"/>
    </source>
</evidence>
<keyword evidence="4" id="KW-0539">Nucleus</keyword>
<feature type="chain" id="PRO_5036461755" description="NLP1-9 GAF domain-containing protein" evidence="7">
    <location>
        <begin position="19"/>
        <end position="854"/>
    </location>
</feature>
<feature type="region of interest" description="SAW" evidence="5">
    <location>
        <begin position="461"/>
        <end position="532"/>
    </location>
</feature>
<keyword evidence="10" id="KW-1185">Reference proteome</keyword>
<dbReference type="EMBL" id="JAAWWB010000013">
    <property type="protein sequence ID" value="KAG6768732.1"/>
    <property type="molecule type" value="Genomic_DNA"/>
</dbReference>
<evidence type="ECO:0000256" key="1">
    <source>
        <dbReference type="ARBA" id="ARBA00004123"/>
    </source>
</evidence>
<keyword evidence="2" id="KW-0805">Transcription regulation</keyword>